<protein>
    <submittedName>
        <fullName evidence="1">Uncharacterized protein</fullName>
    </submittedName>
</protein>
<reference evidence="2" key="1">
    <citation type="journal article" date="2023" name="Nat. Plants">
        <title>Single-cell RNA sequencing provides a high-resolution roadmap for understanding the multicellular compartmentation of specialized metabolism.</title>
        <authorList>
            <person name="Sun S."/>
            <person name="Shen X."/>
            <person name="Li Y."/>
            <person name="Li Y."/>
            <person name="Wang S."/>
            <person name="Li R."/>
            <person name="Zhang H."/>
            <person name="Shen G."/>
            <person name="Guo B."/>
            <person name="Wei J."/>
            <person name="Xu J."/>
            <person name="St-Pierre B."/>
            <person name="Chen S."/>
            <person name="Sun C."/>
        </authorList>
    </citation>
    <scope>NUCLEOTIDE SEQUENCE [LARGE SCALE GENOMIC DNA]</scope>
</reference>
<evidence type="ECO:0000313" key="1">
    <source>
        <dbReference type="EMBL" id="KAI5663530.1"/>
    </source>
</evidence>
<evidence type="ECO:0000313" key="2">
    <source>
        <dbReference type="Proteomes" id="UP001060085"/>
    </source>
</evidence>
<name>A0ACC0ATD4_CATRO</name>
<keyword evidence="2" id="KW-1185">Reference proteome</keyword>
<organism evidence="1 2">
    <name type="scientific">Catharanthus roseus</name>
    <name type="common">Madagascar periwinkle</name>
    <name type="synonym">Vinca rosea</name>
    <dbReference type="NCBI Taxonomy" id="4058"/>
    <lineage>
        <taxon>Eukaryota</taxon>
        <taxon>Viridiplantae</taxon>
        <taxon>Streptophyta</taxon>
        <taxon>Embryophyta</taxon>
        <taxon>Tracheophyta</taxon>
        <taxon>Spermatophyta</taxon>
        <taxon>Magnoliopsida</taxon>
        <taxon>eudicotyledons</taxon>
        <taxon>Gunneridae</taxon>
        <taxon>Pentapetalae</taxon>
        <taxon>asterids</taxon>
        <taxon>lamiids</taxon>
        <taxon>Gentianales</taxon>
        <taxon>Apocynaceae</taxon>
        <taxon>Rauvolfioideae</taxon>
        <taxon>Vinceae</taxon>
        <taxon>Catharanthinae</taxon>
        <taxon>Catharanthus</taxon>
    </lineage>
</organism>
<sequence length="205" mass="22736">MSAYFYNWGNLISKQKGRNEGDLESKDPTPISLTAAFWSSLNCVTQQHVLQRLPCLILAVGIAPHLHRGLVHVLIRLLVLLTIPAYCHVCFLAADQNIYNKVLNPILASAQDQCNTEGKEEPICRSWFFSLGSCYCFGIFLLQPSSCCFLLLLQLLLFSFAAADWFLPCNCFSLPSASAAIDFSALFTALAASDPKWFCSFFCGC</sequence>
<comment type="caution">
    <text evidence="1">The sequence shown here is derived from an EMBL/GenBank/DDBJ whole genome shotgun (WGS) entry which is preliminary data.</text>
</comment>
<dbReference type="Proteomes" id="UP001060085">
    <property type="component" value="Linkage Group LG05"/>
</dbReference>
<dbReference type="EMBL" id="CM044705">
    <property type="protein sequence ID" value="KAI5663530.1"/>
    <property type="molecule type" value="Genomic_DNA"/>
</dbReference>
<gene>
    <name evidence="1" type="ORF">M9H77_22853</name>
</gene>
<proteinExistence type="predicted"/>
<accession>A0ACC0ATD4</accession>